<evidence type="ECO:0000313" key="5">
    <source>
        <dbReference type="Proteomes" id="UP000290189"/>
    </source>
</evidence>
<sequence>MAWRRGSASESSSDCCTVTEPGGDVIGSGFLRVIQVNGRTTCVQPGKIVLEDDESYKAVHLGERNYTVDLPTRSFLLDDPIVLDHVVLSTGAALDLTVSVQVRICRFKRFVHANGGYPARMLATIIRERVRQTSRLRGTADGVFGAKFIKGANKALERELGIRLLKVFIEREVDRMSTASWGWAGDLVRRDVDEPSRPGRLPYGESIDGERQEEQEKREPSIGESFEWDRCSDRSASVA</sequence>
<dbReference type="Proteomes" id="UP000039324">
    <property type="component" value="Unassembled WGS sequence"/>
</dbReference>
<geneLocation type="mitochondrion" evidence="3"/>
<gene>
    <name evidence="2" type="ORF">PBRA_001202</name>
    <name evidence="3" type="ORF">PLBR_LOCUS4528</name>
</gene>
<keyword evidence="4" id="KW-1185">Reference proteome</keyword>
<reference evidence="3 5" key="2">
    <citation type="submission" date="2018-03" db="EMBL/GenBank/DDBJ databases">
        <authorList>
            <person name="Fogelqvist J."/>
        </authorList>
    </citation>
    <scope>NUCLEOTIDE SEQUENCE [LARGE SCALE GENOMIC DNA]</scope>
</reference>
<proteinExistence type="predicted"/>
<evidence type="ECO:0000313" key="3">
    <source>
        <dbReference type="EMBL" id="SPQ97313.1"/>
    </source>
</evidence>
<dbReference type="EMBL" id="OVEO01000007">
    <property type="protein sequence ID" value="SPQ97313.1"/>
    <property type="molecule type" value="Genomic_DNA"/>
</dbReference>
<dbReference type="AlphaFoldDB" id="A0A0G4IW54"/>
<protein>
    <submittedName>
        <fullName evidence="2">Uncharacterized protein</fullName>
    </submittedName>
</protein>
<keyword evidence="3" id="KW-0496">Mitochondrion</keyword>
<reference evidence="2 4" key="1">
    <citation type="submission" date="2015-02" db="EMBL/GenBank/DDBJ databases">
        <authorList>
            <person name="Chooi Y.-H."/>
        </authorList>
    </citation>
    <scope>NUCLEOTIDE SEQUENCE [LARGE SCALE GENOMIC DNA]</scope>
    <source>
        <strain evidence="2">E3</strain>
    </source>
</reference>
<accession>A0A0G4IW54</accession>
<dbReference type="EMBL" id="CDSF01000090">
    <property type="protein sequence ID" value="CEO99296.1"/>
    <property type="molecule type" value="Genomic_DNA"/>
</dbReference>
<organism evidence="2 4">
    <name type="scientific">Plasmodiophora brassicae</name>
    <name type="common">Clubroot disease agent</name>
    <dbReference type="NCBI Taxonomy" id="37360"/>
    <lineage>
        <taxon>Eukaryota</taxon>
        <taxon>Sar</taxon>
        <taxon>Rhizaria</taxon>
        <taxon>Endomyxa</taxon>
        <taxon>Phytomyxea</taxon>
        <taxon>Plasmodiophorida</taxon>
        <taxon>Plasmodiophoridae</taxon>
        <taxon>Plasmodiophora</taxon>
    </lineage>
</organism>
<feature type="region of interest" description="Disordered" evidence="1">
    <location>
        <begin position="194"/>
        <end position="239"/>
    </location>
</feature>
<evidence type="ECO:0000313" key="4">
    <source>
        <dbReference type="Proteomes" id="UP000039324"/>
    </source>
</evidence>
<evidence type="ECO:0000313" key="2">
    <source>
        <dbReference type="EMBL" id="CEO99296.1"/>
    </source>
</evidence>
<feature type="compositionally biased region" description="Basic and acidic residues" evidence="1">
    <location>
        <begin position="208"/>
        <end position="233"/>
    </location>
</feature>
<name>A0A0G4IW54_PLABS</name>
<dbReference type="Proteomes" id="UP000290189">
    <property type="component" value="Unassembled WGS sequence"/>
</dbReference>
<evidence type="ECO:0000256" key="1">
    <source>
        <dbReference type="SAM" id="MobiDB-lite"/>
    </source>
</evidence>